<keyword evidence="2 6" id="KW-0812">Transmembrane</keyword>
<keyword evidence="3 6" id="KW-1133">Transmembrane helix</keyword>
<gene>
    <name evidence="8" type="ORF">N7494_008509</name>
</gene>
<dbReference type="Gene3D" id="1.20.1250.20">
    <property type="entry name" value="MFS general substrate transporter like domains"/>
    <property type="match status" value="1"/>
</dbReference>
<feature type="compositionally biased region" description="Polar residues" evidence="5">
    <location>
        <begin position="13"/>
        <end position="27"/>
    </location>
</feature>
<feature type="transmembrane region" description="Helical" evidence="6">
    <location>
        <begin position="431"/>
        <end position="455"/>
    </location>
</feature>
<dbReference type="GO" id="GO:0005886">
    <property type="term" value="C:plasma membrane"/>
    <property type="evidence" value="ECO:0007669"/>
    <property type="project" value="TreeGrafter"/>
</dbReference>
<feature type="transmembrane region" description="Helical" evidence="6">
    <location>
        <begin position="60"/>
        <end position="81"/>
    </location>
</feature>
<evidence type="ECO:0000256" key="4">
    <source>
        <dbReference type="ARBA" id="ARBA00023136"/>
    </source>
</evidence>
<dbReference type="Proteomes" id="UP001220324">
    <property type="component" value="Unassembled WGS sequence"/>
</dbReference>
<dbReference type="SUPFAM" id="SSF103473">
    <property type="entry name" value="MFS general substrate transporter"/>
    <property type="match status" value="1"/>
</dbReference>
<feature type="transmembrane region" description="Helical" evidence="6">
    <location>
        <begin position="374"/>
        <end position="393"/>
    </location>
</feature>
<dbReference type="InterPro" id="IPR020846">
    <property type="entry name" value="MFS_dom"/>
</dbReference>
<feature type="transmembrane region" description="Helical" evidence="6">
    <location>
        <begin position="334"/>
        <end position="354"/>
    </location>
</feature>
<dbReference type="GO" id="GO:0022857">
    <property type="term" value="F:transmembrane transporter activity"/>
    <property type="evidence" value="ECO:0007669"/>
    <property type="project" value="InterPro"/>
</dbReference>
<feature type="transmembrane region" description="Helical" evidence="6">
    <location>
        <begin position="188"/>
        <end position="207"/>
    </location>
</feature>
<keyword evidence="4 6" id="KW-0472">Membrane</keyword>
<feature type="transmembrane region" description="Helical" evidence="6">
    <location>
        <begin position="101"/>
        <end position="120"/>
    </location>
</feature>
<evidence type="ECO:0000313" key="8">
    <source>
        <dbReference type="EMBL" id="KAJ5531957.1"/>
    </source>
</evidence>
<feature type="transmembrane region" description="Helical" evidence="6">
    <location>
        <begin position="219"/>
        <end position="237"/>
    </location>
</feature>
<evidence type="ECO:0000259" key="7">
    <source>
        <dbReference type="PROSITE" id="PS50850"/>
    </source>
</evidence>
<feature type="transmembrane region" description="Helical" evidence="6">
    <location>
        <begin position="467"/>
        <end position="488"/>
    </location>
</feature>
<feature type="transmembrane region" description="Helical" evidence="6">
    <location>
        <begin position="154"/>
        <end position="176"/>
    </location>
</feature>
<feature type="region of interest" description="Disordered" evidence="5">
    <location>
        <begin position="1"/>
        <end position="33"/>
    </location>
</feature>
<feature type="domain" description="Major facilitator superfamily (MFS) profile" evidence="7">
    <location>
        <begin position="62"/>
        <end position="495"/>
    </location>
</feature>
<dbReference type="Pfam" id="PF07690">
    <property type="entry name" value="MFS_1"/>
    <property type="match status" value="1"/>
</dbReference>
<comment type="caution">
    <text evidence="8">The sequence shown here is derived from an EMBL/GenBank/DDBJ whole genome shotgun (WGS) entry which is preliminary data.</text>
</comment>
<dbReference type="AlphaFoldDB" id="A0AAD6CN17"/>
<organism evidence="8 9">
    <name type="scientific">Penicillium frequentans</name>
    <dbReference type="NCBI Taxonomy" id="3151616"/>
    <lineage>
        <taxon>Eukaryota</taxon>
        <taxon>Fungi</taxon>
        <taxon>Dikarya</taxon>
        <taxon>Ascomycota</taxon>
        <taxon>Pezizomycotina</taxon>
        <taxon>Eurotiomycetes</taxon>
        <taxon>Eurotiomycetidae</taxon>
        <taxon>Eurotiales</taxon>
        <taxon>Aspergillaceae</taxon>
        <taxon>Penicillium</taxon>
    </lineage>
</organism>
<evidence type="ECO:0000256" key="2">
    <source>
        <dbReference type="ARBA" id="ARBA00022692"/>
    </source>
</evidence>
<dbReference type="EMBL" id="JAQIZZ010000007">
    <property type="protein sequence ID" value="KAJ5531957.1"/>
    <property type="molecule type" value="Genomic_DNA"/>
</dbReference>
<sequence>MSKYSDKERPQLAVNTSLHASSTTLPTEKSPGSLESSQTIIVDFDDTFLHPHAWPNSRRWSILILTVIITTLANISTTIVVPSLDVISAELNMDPISEGPLVMSSYVLTLAFGPLLVAPFSELWGRVPLMQAGNIVYMGFNLACGFATSRAQLLAFRVLAGLGSGATPVVGIGMISDMFPTEKRGQSLAVLNMAFILATPIGAIVGGFTTSSASWRWDFYSTSIASAVLIALSFFIYKESYPPVLLSRKKKQLLKANGPSAGDLKTPYDDEHPTIAALYYKTLIRPLYFLVTQPIIQLLGLYVSFAYGMTYLIFGSFPALWEGRYHETKTVASLHFIAPGIGYFSGIMIGMFFADRTYRKLQRNSDEKKPEFRLPLLVISSTFIPGSLIWYGWSAEARAHWVIPTIAICFLMCGCTILFQCVTAYSIDTFHIYAASASGALFFVRGLCAFTFPLFGPTMYKNIGFGWGNTLLGLLALAIGVPVPLILWKYGPRLRQRSVYAMSS</sequence>
<dbReference type="InterPro" id="IPR036259">
    <property type="entry name" value="MFS_trans_sf"/>
</dbReference>
<reference evidence="8 9" key="1">
    <citation type="journal article" date="2023" name="IMA Fungus">
        <title>Comparative genomic study of the Penicillium genus elucidates a diverse pangenome and 15 lateral gene transfer events.</title>
        <authorList>
            <person name="Petersen C."/>
            <person name="Sorensen T."/>
            <person name="Nielsen M.R."/>
            <person name="Sondergaard T.E."/>
            <person name="Sorensen J.L."/>
            <person name="Fitzpatrick D.A."/>
            <person name="Frisvad J.C."/>
            <person name="Nielsen K.L."/>
        </authorList>
    </citation>
    <scope>NUCLEOTIDE SEQUENCE [LARGE SCALE GENOMIC DNA]</scope>
    <source>
        <strain evidence="8 9">IBT 35679</strain>
    </source>
</reference>
<dbReference type="PROSITE" id="PS50850">
    <property type="entry name" value="MFS"/>
    <property type="match status" value="1"/>
</dbReference>
<evidence type="ECO:0000256" key="1">
    <source>
        <dbReference type="ARBA" id="ARBA00004141"/>
    </source>
</evidence>
<dbReference type="PANTHER" id="PTHR23502:SF60">
    <property type="entry name" value="MAJOR FACILITATOR SUPERFAMILY (MFS) PROFILE DOMAIN-CONTAINING PROTEIN-RELATED"/>
    <property type="match status" value="1"/>
</dbReference>
<evidence type="ECO:0000313" key="9">
    <source>
        <dbReference type="Proteomes" id="UP001220324"/>
    </source>
</evidence>
<feature type="transmembrane region" description="Helical" evidence="6">
    <location>
        <begin position="287"/>
        <end position="314"/>
    </location>
</feature>
<proteinExistence type="predicted"/>
<feature type="compositionally biased region" description="Basic and acidic residues" evidence="5">
    <location>
        <begin position="1"/>
        <end position="10"/>
    </location>
</feature>
<evidence type="ECO:0000256" key="5">
    <source>
        <dbReference type="SAM" id="MobiDB-lite"/>
    </source>
</evidence>
<protein>
    <submittedName>
        <fullName evidence="8">Major facilitator superfamily domain-containing protein</fullName>
    </submittedName>
</protein>
<feature type="transmembrane region" description="Helical" evidence="6">
    <location>
        <begin position="399"/>
        <end position="419"/>
    </location>
</feature>
<keyword evidence="9" id="KW-1185">Reference proteome</keyword>
<evidence type="ECO:0000256" key="6">
    <source>
        <dbReference type="SAM" id="Phobius"/>
    </source>
</evidence>
<name>A0AAD6CN17_9EURO</name>
<comment type="subcellular location">
    <subcellularLocation>
        <location evidence="1">Membrane</location>
        <topology evidence="1">Multi-pass membrane protein</topology>
    </subcellularLocation>
</comment>
<accession>A0AAD6CN17</accession>
<dbReference type="PANTHER" id="PTHR23502">
    <property type="entry name" value="MAJOR FACILITATOR SUPERFAMILY"/>
    <property type="match status" value="1"/>
</dbReference>
<evidence type="ECO:0000256" key="3">
    <source>
        <dbReference type="ARBA" id="ARBA00022989"/>
    </source>
</evidence>
<dbReference type="InterPro" id="IPR011701">
    <property type="entry name" value="MFS"/>
</dbReference>